<protein>
    <recommendedName>
        <fullName evidence="3">Intein C-terminal splicing domain-containing protein</fullName>
    </recommendedName>
</protein>
<reference evidence="1 2" key="1">
    <citation type="submission" date="2016-05" db="EMBL/GenBank/DDBJ databases">
        <title>Genomic and physiological characterization of Planctopirus sp. isolated from fresh water lake.</title>
        <authorList>
            <person name="Subhash Y."/>
            <person name="Ramana C."/>
        </authorList>
    </citation>
    <scope>NUCLEOTIDE SEQUENCE [LARGE SCALE GENOMIC DNA]</scope>
    <source>
        <strain evidence="1 2">JC280</strain>
    </source>
</reference>
<dbReference type="Proteomes" id="UP000094828">
    <property type="component" value="Unassembled WGS sequence"/>
</dbReference>
<evidence type="ECO:0000313" key="1">
    <source>
        <dbReference type="EMBL" id="ODA36606.1"/>
    </source>
</evidence>
<dbReference type="EMBL" id="LYDR01000010">
    <property type="protein sequence ID" value="ODA36606.1"/>
    <property type="molecule type" value="Genomic_DNA"/>
</dbReference>
<gene>
    <name evidence="1" type="ORF">A6X21_15845</name>
</gene>
<dbReference type="InterPro" id="IPR036844">
    <property type="entry name" value="Hint_dom_sf"/>
</dbReference>
<proteinExistence type="predicted"/>
<dbReference type="AlphaFoldDB" id="A0A1C3ETN7"/>
<keyword evidence="2" id="KW-1185">Reference proteome</keyword>
<dbReference type="CDD" id="cd00081">
    <property type="entry name" value="Hint"/>
    <property type="match status" value="1"/>
</dbReference>
<comment type="caution">
    <text evidence="1">The sequence shown here is derived from an EMBL/GenBank/DDBJ whole genome shotgun (WGS) entry which is preliminary data.</text>
</comment>
<accession>A0A1C3ETN7</accession>
<dbReference type="STRING" id="1841610.A6X21_15845"/>
<sequence>MFDRIVAVMKFFLSAICRSVNCDAQTVTGLAVGFKGALIDLLGPMLRGLVTVVLPKLLGQLNDLFCKIRLAIRNFLKKVMLAIFKILGKSPLGKPGSTTGAGTACGIAQPTNTASTGAKPNNFNCGNCFVAGTLVKTNADRTLIERMEVNDRVDPALPDGWDVAAVPLEGRYVDWRKLELVLLADNAPCGTATLLRPFAWVEDEGAVIGQTIFLNLPEIGIEGPAQVVSIEIVAVEPGLGRLATGVFRHQSGSILELKIEGENQPLGTTKSHPFWSVDREDWVSAQDLQPGELLLNDRNQPVRLVSITEHEEPQEVYNLEIDGDHCYRVGDLGLLVHNMSTQCCSGLKSDVTSPVFTVFANGRNVPIYGLPQNTGDMRCPGGMNMHAQTSINIAKAAAASGEYEYITLNRSWSKSSGNASSDSRRPDVVGVRCDGKVDAWEAISKTDNPNTLRDRVRSGMESLPLSRRGQIFVVPLYC</sequence>
<evidence type="ECO:0000313" key="2">
    <source>
        <dbReference type="Proteomes" id="UP000094828"/>
    </source>
</evidence>
<organism evidence="1 2">
    <name type="scientific">Planctopirus hydrillae</name>
    <dbReference type="NCBI Taxonomy" id="1841610"/>
    <lineage>
        <taxon>Bacteria</taxon>
        <taxon>Pseudomonadati</taxon>
        <taxon>Planctomycetota</taxon>
        <taxon>Planctomycetia</taxon>
        <taxon>Planctomycetales</taxon>
        <taxon>Planctomycetaceae</taxon>
        <taxon>Planctopirus</taxon>
    </lineage>
</organism>
<evidence type="ECO:0008006" key="3">
    <source>
        <dbReference type="Google" id="ProtNLM"/>
    </source>
</evidence>
<dbReference type="Gene3D" id="2.170.16.10">
    <property type="entry name" value="Hedgehog/Intein (Hint) domain"/>
    <property type="match status" value="1"/>
</dbReference>
<name>A0A1C3ETN7_9PLAN</name>
<dbReference type="Pfam" id="PF07591">
    <property type="entry name" value="PT-HINT"/>
    <property type="match status" value="1"/>
</dbReference>
<dbReference type="SUPFAM" id="SSF51294">
    <property type="entry name" value="Hedgehog/intein (Hint) domain"/>
    <property type="match status" value="1"/>
</dbReference>